<organism evidence="3 4">
    <name type="scientific">Ceraceosorus bombacis</name>
    <dbReference type="NCBI Taxonomy" id="401625"/>
    <lineage>
        <taxon>Eukaryota</taxon>
        <taxon>Fungi</taxon>
        <taxon>Dikarya</taxon>
        <taxon>Basidiomycota</taxon>
        <taxon>Ustilaginomycotina</taxon>
        <taxon>Exobasidiomycetes</taxon>
        <taxon>Ceraceosorales</taxon>
        <taxon>Ceraceosoraceae</taxon>
        <taxon>Ceraceosorus</taxon>
    </lineage>
</organism>
<dbReference type="PANTHER" id="PTHR21539:SF0">
    <property type="entry name" value="SAGA-ASSOCIATED FACTOR 29"/>
    <property type="match status" value="1"/>
</dbReference>
<feature type="region of interest" description="Disordered" evidence="1">
    <location>
        <begin position="279"/>
        <end position="311"/>
    </location>
</feature>
<dbReference type="Gene3D" id="2.30.30.140">
    <property type="match status" value="2"/>
</dbReference>
<reference evidence="3 4" key="1">
    <citation type="submission" date="2014-09" db="EMBL/GenBank/DDBJ databases">
        <authorList>
            <person name="Magalhaes I.L.F."/>
            <person name="Oliveira U."/>
            <person name="Santos F.R."/>
            <person name="Vidigal T.H.D.A."/>
            <person name="Brescovit A.D."/>
            <person name="Santos A.J."/>
        </authorList>
    </citation>
    <scope>NUCLEOTIDE SEQUENCE [LARGE SCALE GENOMIC DNA]</scope>
</reference>
<dbReference type="InterPro" id="IPR047288">
    <property type="entry name" value="Tudor_SGF29_rpt1"/>
</dbReference>
<dbReference type="EMBL" id="CCYA01000065">
    <property type="protein sequence ID" value="CEH11689.1"/>
    <property type="molecule type" value="Genomic_DNA"/>
</dbReference>
<dbReference type="Proteomes" id="UP000054845">
    <property type="component" value="Unassembled WGS sequence"/>
</dbReference>
<sequence>MSARSRKDRSATASSTEERRTWDAVKATLRKFDRARVAKSAHEANLNRHRATLQEVLDRVGTLRKTDNDTRTADGVADQGKMDVDEEEEGEGDDEAEDARTAMADSKAALLRAVDDEIRLADEILETLSVLNALRPTAANDPPAKAMGRKKRRFSSVSMSPSLTPAPAQSPPPQPVSRASQHSYEKNDNRGGAFGATLDAAPSGSASTSSAATSSALRSSDSSSNLVSGSNSAIGSAARDTHNTSTSSANVSATPSASKSRQTPRGYVDPAKARREVLHAQLPLAKGRRVAFRQPTKSRSERGPTNGKGSEGETWILAVVMECINNDRNRYVVQDAEDRNSPTVNTTLKAIVPLPESVATLPPQDYAVGQWVMGMYPDTSCFYRAKVLGGGPGLTGRQNPAKLKSRTQELLAKPYQLEFEDDNNRMHEVSAGYVVERP</sequence>
<name>A0A0P1B8S9_9BASI</name>
<dbReference type="PROSITE" id="PS51518">
    <property type="entry name" value="SGF29_C"/>
    <property type="match status" value="1"/>
</dbReference>
<dbReference type="InterPro" id="IPR010750">
    <property type="entry name" value="SGF29_tudor-like_dom"/>
</dbReference>
<accession>A0A0P1B8S9</accession>
<dbReference type="CDD" id="cd20393">
    <property type="entry name" value="Tudor_SGF29_rpt1"/>
    <property type="match status" value="1"/>
</dbReference>
<dbReference type="GO" id="GO:0000124">
    <property type="term" value="C:SAGA complex"/>
    <property type="evidence" value="ECO:0007669"/>
    <property type="project" value="InterPro"/>
</dbReference>
<feature type="region of interest" description="Disordered" evidence="1">
    <location>
        <begin position="137"/>
        <end position="267"/>
    </location>
</feature>
<proteinExistence type="predicted"/>
<dbReference type="STRING" id="401625.A0A0P1B8S9"/>
<evidence type="ECO:0000313" key="4">
    <source>
        <dbReference type="Proteomes" id="UP000054845"/>
    </source>
</evidence>
<keyword evidence="4" id="KW-1185">Reference proteome</keyword>
<feature type="region of interest" description="Disordered" evidence="1">
    <location>
        <begin position="64"/>
        <end position="102"/>
    </location>
</feature>
<feature type="region of interest" description="Disordered" evidence="1">
    <location>
        <begin position="1"/>
        <end position="22"/>
    </location>
</feature>
<dbReference type="Pfam" id="PF07039">
    <property type="entry name" value="SGF29_Tudor"/>
    <property type="match status" value="1"/>
</dbReference>
<evidence type="ECO:0000313" key="3">
    <source>
        <dbReference type="EMBL" id="CEH11689.1"/>
    </source>
</evidence>
<feature type="compositionally biased region" description="Low complexity" evidence="1">
    <location>
        <begin position="199"/>
        <end position="233"/>
    </location>
</feature>
<protein>
    <submittedName>
        <fullName evidence="3">UNCHARACTERIZED</fullName>
    </submittedName>
</protein>
<evidence type="ECO:0000256" key="1">
    <source>
        <dbReference type="SAM" id="MobiDB-lite"/>
    </source>
</evidence>
<dbReference type="PANTHER" id="PTHR21539">
    <property type="entry name" value="SAGA-ASSOCIATED FACTOR 29"/>
    <property type="match status" value="1"/>
</dbReference>
<dbReference type="OrthoDB" id="10265994at2759"/>
<feature type="compositionally biased region" description="Acidic residues" evidence="1">
    <location>
        <begin position="84"/>
        <end position="97"/>
    </location>
</feature>
<feature type="compositionally biased region" description="Low complexity" evidence="1">
    <location>
        <begin position="244"/>
        <end position="258"/>
    </location>
</feature>
<dbReference type="InterPro" id="IPR037802">
    <property type="entry name" value="SGF29"/>
</dbReference>
<feature type="domain" description="SGF29 C-terminal" evidence="2">
    <location>
        <begin position="280"/>
        <end position="438"/>
    </location>
</feature>
<dbReference type="AlphaFoldDB" id="A0A0P1B8S9"/>
<evidence type="ECO:0000259" key="2">
    <source>
        <dbReference type="PROSITE" id="PS51518"/>
    </source>
</evidence>